<gene>
    <name evidence="1" type="ORF">EK21DRAFT_118975</name>
</gene>
<sequence length="246" mass="27637">MSLYKTQALKMAARAMHLSDRNMEHAVVTVMTGLQGIYVSDVRVINSAEKPPTESPADRRRRMDSVTLLAPTPWPSSWMFRTCGLWECKKADATSPKEVETCESQLLDGAQRLFLNTGHTGSCYLFSVIGDFWKVFLYTAPGQSMRCLTGEADDAKPINSYMDVTDPLEAAVIDAILREFRQSMGLPRDVRADVQSLYPDSQRTSTLCLDIVDADAEGLTFDKQFKRYFEKDGNGNKIWSSRMPLP</sequence>
<comment type="caution">
    <text evidence="1">The sequence shown here is derived from an EMBL/GenBank/DDBJ whole genome shotgun (WGS) entry which is preliminary data.</text>
</comment>
<accession>A0A9P4GXG2</accession>
<dbReference type="EMBL" id="ML978367">
    <property type="protein sequence ID" value="KAF2023224.1"/>
    <property type="molecule type" value="Genomic_DNA"/>
</dbReference>
<proteinExistence type="predicted"/>
<organism evidence="1 2">
    <name type="scientific">Setomelanomma holmii</name>
    <dbReference type="NCBI Taxonomy" id="210430"/>
    <lineage>
        <taxon>Eukaryota</taxon>
        <taxon>Fungi</taxon>
        <taxon>Dikarya</taxon>
        <taxon>Ascomycota</taxon>
        <taxon>Pezizomycotina</taxon>
        <taxon>Dothideomycetes</taxon>
        <taxon>Pleosporomycetidae</taxon>
        <taxon>Pleosporales</taxon>
        <taxon>Pleosporineae</taxon>
        <taxon>Phaeosphaeriaceae</taxon>
        <taxon>Setomelanomma</taxon>
    </lineage>
</organism>
<name>A0A9P4GXG2_9PLEO</name>
<reference evidence="1" key="1">
    <citation type="journal article" date="2020" name="Stud. Mycol.">
        <title>101 Dothideomycetes genomes: a test case for predicting lifestyles and emergence of pathogens.</title>
        <authorList>
            <person name="Haridas S."/>
            <person name="Albert R."/>
            <person name="Binder M."/>
            <person name="Bloem J."/>
            <person name="Labutti K."/>
            <person name="Salamov A."/>
            <person name="Andreopoulos B."/>
            <person name="Baker S."/>
            <person name="Barry K."/>
            <person name="Bills G."/>
            <person name="Bluhm B."/>
            <person name="Cannon C."/>
            <person name="Castanera R."/>
            <person name="Culley D."/>
            <person name="Daum C."/>
            <person name="Ezra D."/>
            <person name="Gonzalez J."/>
            <person name="Henrissat B."/>
            <person name="Kuo A."/>
            <person name="Liang C."/>
            <person name="Lipzen A."/>
            <person name="Lutzoni F."/>
            <person name="Magnuson J."/>
            <person name="Mondo S."/>
            <person name="Nolan M."/>
            <person name="Ohm R."/>
            <person name="Pangilinan J."/>
            <person name="Park H.-J."/>
            <person name="Ramirez L."/>
            <person name="Alfaro M."/>
            <person name="Sun H."/>
            <person name="Tritt A."/>
            <person name="Yoshinaga Y."/>
            <person name="Zwiers L.-H."/>
            <person name="Turgeon B."/>
            <person name="Goodwin S."/>
            <person name="Spatafora J."/>
            <person name="Crous P."/>
            <person name="Grigoriev I."/>
        </authorList>
    </citation>
    <scope>NUCLEOTIDE SEQUENCE</scope>
    <source>
        <strain evidence="1">CBS 110217</strain>
    </source>
</reference>
<dbReference type="Proteomes" id="UP000799777">
    <property type="component" value="Unassembled WGS sequence"/>
</dbReference>
<protein>
    <submittedName>
        <fullName evidence="1">Uncharacterized protein</fullName>
    </submittedName>
</protein>
<dbReference type="AlphaFoldDB" id="A0A9P4GXG2"/>
<evidence type="ECO:0000313" key="1">
    <source>
        <dbReference type="EMBL" id="KAF2023224.1"/>
    </source>
</evidence>
<keyword evidence="2" id="KW-1185">Reference proteome</keyword>
<evidence type="ECO:0000313" key="2">
    <source>
        <dbReference type="Proteomes" id="UP000799777"/>
    </source>
</evidence>